<proteinExistence type="predicted"/>
<gene>
    <name evidence="1" type="ORF">UFOPK3516_00383</name>
</gene>
<reference evidence="1" key="1">
    <citation type="submission" date="2020-05" db="EMBL/GenBank/DDBJ databases">
        <authorList>
            <person name="Chiriac C."/>
            <person name="Salcher M."/>
            <person name="Ghai R."/>
            <person name="Kavagutti S V."/>
        </authorList>
    </citation>
    <scope>NUCLEOTIDE SEQUENCE</scope>
</reference>
<name>A0A6J7FFN0_9ZZZZ</name>
<protein>
    <submittedName>
        <fullName evidence="1">Unannotated protein</fullName>
    </submittedName>
</protein>
<organism evidence="1">
    <name type="scientific">freshwater metagenome</name>
    <dbReference type="NCBI Taxonomy" id="449393"/>
    <lineage>
        <taxon>unclassified sequences</taxon>
        <taxon>metagenomes</taxon>
        <taxon>ecological metagenomes</taxon>
    </lineage>
</organism>
<accession>A0A6J7FFN0</accession>
<dbReference type="EMBL" id="CAFBMB010000017">
    <property type="protein sequence ID" value="CAB4891209.1"/>
    <property type="molecule type" value="Genomic_DNA"/>
</dbReference>
<evidence type="ECO:0000313" key="1">
    <source>
        <dbReference type="EMBL" id="CAB4891209.1"/>
    </source>
</evidence>
<sequence length="126" mass="13960">MKRRVWEATARQVGKFWYIQIEGVRGSTQGRSVKEIDVMVRDYISIMTETAPDSFDVNMQLLLPDDVAATLKRAGELRDIADTARKEAAAESRRAAKALRASGLTVRDIGAALGVSFQRAHQLVRG</sequence>
<dbReference type="AlphaFoldDB" id="A0A6J7FFN0"/>